<protein>
    <submittedName>
        <fullName evidence="6">3-oxoacyl-(Acyl-carrier-protein) synthase II</fullName>
    </submittedName>
</protein>
<dbReference type="InterPro" id="IPR014030">
    <property type="entry name" value="Ketoacyl_synth_N"/>
</dbReference>
<evidence type="ECO:0000313" key="7">
    <source>
        <dbReference type="Proteomes" id="UP000018951"/>
    </source>
</evidence>
<dbReference type="SUPFAM" id="SSF53901">
    <property type="entry name" value="Thiolase-like"/>
    <property type="match status" value="2"/>
</dbReference>
<dbReference type="PATRIC" id="fig|1401685.3.peg.448"/>
<dbReference type="Pfam" id="PF00109">
    <property type="entry name" value="ketoacyl-synt"/>
    <property type="match status" value="2"/>
</dbReference>
<gene>
    <name evidence="6" type="primary">fabF</name>
    <name evidence="6" type="ORF">P857_191</name>
</gene>
<dbReference type="InterPro" id="IPR000794">
    <property type="entry name" value="Beta-ketoacyl_synthase"/>
</dbReference>
<dbReference type="CDD" id="cd00834">
    <property type="entry name" value="KAS_I_II"/>
    <property type="match status" value="1"/>
</dbReference>
<dbReference type="PANTHER" id="PTHR11712:SF336">
    <property type="entry name" value="3-OXOACYL-[ACYL-CARRIER-PROTEIN] SYNTHASE, MITOCHONDRIAL"/>
    <property type="match status" value="1"/>
</dbReference>
<feature type="domain" description="Ketosynthase family 3 (KS3)" evidence="5">
    <location>
        <begin position="2"/>
        <end position="561"/>
    </location>
</feature>
<dbReference type="PROSITE" id="PS52004">
    <property type="entry name" value="KS3_2"/>
    <property type="match status" value="1"/>
</dbReference>
<sequence length="563" mass="62070">MRKRIVVTGLGMVSPLGSNVEVSWRRLVSGDSGIVRMEECIGLESLAVILGVRPMITPNYDTFNRFEIRLYGDLFHSFTETMTNLADEQVSSFCKEHALSDKFALWIAKYVKQLQRIFSGMNMFEYLKRCVTGDWANSGHNIAKFRLSHFRINEYLKWFNTNDPRIYENDSHDNIAYGIASIAIEWLRRKWCSNMNYGDVHTCAATDLIGIDDQFSPYFTKWKNKVDRFVVYAMQASTEALENSKLLYYDDLVRERVGVVIGSGIGGVRVVEENVYNLLTGKKSSPFFIPACLINLASGHVAIEHKLFGPIDANVTACASGGHSIINALRCIELDEADVVVAGGAESSLCTPAISGFAVMRALSRNQDPSKASRPWDKDRDGFVIGEGAGIVVLETLEHAQKRGAKILAEVINYGTSSDAYHISAPSPDASGATRAIMKAVRGNVDKVQYINAHGTSTSIGDIMEIKALRNVFPALENIPISSNKSAIGHMLGASASTEFIFTIKSLHDSYAPPTLNLDNPADECAGLNMVPHVAQKVDIYYALTNSFGFGGANMSILLKRWN</sequence>
<dbReference type="GO" id="GO:0006633">
    <property type="term" value="P:fatty acid biosynthetic process"/>
    <property type="evidence" value="ECO:0007669"/>
    <property type="project" value="TreeGrafter"/>
</dbReference>
<accession>W2V251</accession>
<keyword evidence="7" id="KW-1185">Reference proteome</keyword>
<dbReference type="SMART" id="SM00825">
    <property type="entry name" value="PKS_KS"/>
    <property type="match status" value="1"/>
</dbReference>
<dbReference type="EMBL" id="AXCJ01000003">
    <property type="protein sequence ID" value="ETO91538.1"/>
    <property type="molecule type" value="Genomic_DNA"/>
</dbReference>
<dbReference type="AlphaFoldDB" id="W2V251"/>
<proteinExistence type="inferred from homology"/>
<dbReference type="PANTHER" id="PTHR11712">
    <property type="entry name" value="POLYKETIDE SYNTHASE-RELATED"/>
    <property type="match status" value="1"/>
</dbReference>
<dbReference type="InterPro" id="IPR016039">
    <property type="entry name" value="Thiolase-like"/>
</dbReference>
<evidence type="ECO:0000259" key="5">
    <source>
        <dbReference type="PROSITE" id="PS52004"/>
    </source>
</evidence>
<dbReference type="Proteomes" id="UP000018951">
    <property type="component" value="Unassembled WGS sequence"/>
</dbReference>
<organism evidence="6 7">
    <name type="scientific">Candidatus Xenolissoclinum pacificiensis L6</name>
    <dbReference type="NCBI Taxonomy" id="1401685"/>
    <lineage>
        <taxon>Bacteria</taxon>
        <taxon>Pseudomonadati</taxon>
        <taxon>Pseudomonadota</taxon>
        <taxon>Alphaproteobacteria</taxon>
        <taxon>Rickettsiales</taxon>
        <taxon>Anaplasmataceae</taxon>
        <taxon>Candidatus Xenolissoclinum</taxon>
    </lineage>
</organism>
<dbReference type="Gene3D" id="3.40.47.10">
    <property type="match status" value="1"/>
</dbReference>
<dbReference type="Pfam" id="PF02801">
    <property type="entry name" value="Ketoacyl-synt_C"/>
    <property type="match status" value="1"/>
</dbReference>
<dbReference type="GO" id="GO:0005829">
    <property type="term" value="C:cytosol"/>
    <property type="evidence" value="ECO:0007669"/>
    <property type="project" value="TreeGrafter"/>
</dbReference>
<reference evidence="6 7" key="1">
    <citation type="journal article" date="2013" name="PLoS ONE">
        <title>Bacterial endosymbiosis in a chordate host: long-term co-evolution and conservation of secondary metabolism.</title>
        <authorList>
            <person name="Kwan J.C."/>
            <person name="Schmidt E.W."/>
        </authorList>
    </citation>
    <scope>NUCLEOTIDE SEQUENCE [LARGE SCALE GENOMIC DNA]</scope>
    <source>
        <strain evidence="7">L6</strain>
    </source>
</reference>
<evidence type="ECO:0000256" key="4">
    <source>
        <dbReference type="RuleBase" id="RU003694"/>
    </source>
</evidence>
<dbReference type="STRING" id="1401685.P857_191"/>
<evidence type="ECO:0000256" key="1">
    <source>
        <dbReference type="ARBA" id="ARBA00005194"/>
    </source>
</evidence>
<dbReference type="InterPro" id="IPR014031">
    <property type="entry name" value="Ketoacyl_synth_C"/>
</dbReference>
<dbReference type="InterPro" id="IPR020841">
    <property type="entry name" value="PKS_Beta-ketoAc_synthase_dom"/>
</dbReference>
<comment type="caution">
    <text evidence="6">The sequence shown here is derived from an EMBL/GenBank/DDBJ whole genome shotgun (WGS) entry which is preliminary data.</text>
</comment>
<name>W2V251_9RICK</name>
<comment type="similarity">
    <text evidence="2 4">Belongs to the thiolase-like superfamily. Beta-ketoacyl-ACP synthases family.</text>
</comment>
<comment type="pathway">
    <text evidence="1">Lipid metabolism; fatty acid biosynthesis.</text>
</comment>
<dbReference type="NCBIfam" id="NF005589">
    <property type="entry name" value="PRK07314.1"/>
    <property type="match status" value="1"/>
</dbReference>
<evidence type="ECO:0000256" key="2">
    <source>
        <dbReference type="ARBA" id="ARBA00008467"/>
    </source>
</evidence>
<evidence type="ECO:0000313" key="6">
    <source>
        <dbReference type="EMBL" id="ETO91538.1"/>
    </source>
</evidence>
<evidence type="ECO:0000256" key="3">
    <source>
        <dbReference type="ARBA" id="ARBA00022679"/>
    </source>
</evidence>
<dbReference type="GO" id="GO:0004315">
    <property type="term" value="F:3-oxoacyl-[acyl-carrier-protein] synthase activity"/>
    <property type="evidence" value="ECO:0007669"/>
    <property type="project" value="TreeGrafter"/>
</dbReference>
<keyword evidence="3 4" id="KW-0808">Transferase</keyword>